<dbReference type="InterPro" id="IPR010998">
    <property type="entry name" value="Integrase_recombinase_N"/>
</dbReference>
<dbReference type="PANTHER" id="PTHR30629">
    <property type="entry name" value="PROPHAGE INTEGRASE"/>
    <property type="match status" value="1"/>
</dbReference>
<evidence type="ECO:0000256" key="7">
    <source>
        <dbReference type="SAM" id="MobiDB-lite"/>
    </source>
</evidence>
<name>A0AA48RAB7_9ZZZZ</name>
<gene>
    <name evidence="9" type="ORF">AMST5_03047</name>
</gene>
<keyword evidence="5" id="KW-1179">Viral genome integration</keyword>
<organism evidence="9">
    <name type="scientific">freshwater sediment metagenome</name>
    <dbReference type="NCBI Taxonomy" id="556182"/>
    <lineage>
        <taxon>unclassified sequences</taxon>
        <taxon>metagenomes</taxon>
        <taxon>ecological metagenomes</taxon>
    </lineage>
</organism>
<keyword evidence="4" id="KW-0233">DNA recombination</keyword>
<keyword evidence="2" id="KW-0229">DNA integration</keyword>
<comment type="similarity">
    <text evidence="1">Belongs to the 'phage' integrase family.</text>
</comment>
<dbReference type="Pfam" id="PF13356">
    <property type="entry name" value="Arm-DNA-bind_3"/>
    <property type="match status" value="1"/>
</dbReference>
<dbReference type="Gene3D" id="3.30.160.390">
    <property type="entry name" value="Integrase, DNA-binding domain"/>
    <property type="match status" value="1"/>
</dbReference>
<accession>A0AA48RAB7</accession>
<evidence type="ECO:0000256" key="4">
    <source>
        <dbReference type="ARBA" id="ARBA00023172"/>
    </source>
</evidence>
<reference evidence="9" key="1">
    <citation type="submission" date="2023-07" db="EMBL/GenBank/DDBJ databases">
        <authorList>
            <person name="Pelsma A.J. K."/>
        </authorList>
    </citation>
    <scope>NUCLEOTIDE SEQUENCE</scope>
</reference>
<dbReference type="Gene3D" id="1.10.443.10">
    <property type="entry name" value="Intergrase catalytic core"/>
    <property type="match status" value="1"/>
</dbReference>
<dbReference type="GO" id="GO:0046718">
    <property type="term" value="P:symbiont entry into host cell"/>
    <property type="evidence" value="ECO:0007669"/>
    <property type="project" value="UniProtKB-KW"/>
</dbReference>
<keyword evidence="3" id="KW-0238">DNA-binding</keyword>
<feature type="domain" description="Tyr recombinase" evidence="8">
    <location>
        <begin position="239"/>
        <end position="411"/>
    </location>
</feature>
<dbReference type="SUPFAM" id="SSF56349">
    <property type="entry name" value="DNA breaking-rejoining enzymes"/>
    <property type="match status" value="1"/>
</dbReference>
<dbReference type="EMBL" id="OY288114">
    <property type="protein sequence ID" value="CAJ0879303.1"/>
    <property type="molecule type" value="Genomic_DNA"/>
</dbReference>
<dbReference type="PANTHER" id="PTHR30629:SF2">
    <property type="entry name" value="PROPHAGE INTEGRASE INTS-RELATED"/>
    <property type="match status" value="1"/>
</dbReference>
<dbReference type="Pfam" id="PF00589">
    <property type="entry name" value="Phage_integrase"/>
    <property type="match status" value="1"/>
</dbReference>
<keyword evidence="6" id="KW-1160">Virus entry into host cell</keyword>
<dbReference type="GO" id="GO:0075713">
    <property type="term" value="P:establishment of integrated proviral latency"/>
    <property type="evidence" value="ECO:0007669"/>
    <property type="project" value="UniProtKB-KW"/>
</dbReference>
<evidence type="ECO:0000256" key="5">
    <source>
        <dbReference type="ARBA" id="ARBA00023195"/>
    </source>
</evidence>
<feature type="region of interest" description="Disordered" evidence="7">
    <location>
        <begin position="1"/>
        <end position="24"/>
    </location>
</feature>
<evidence type="ECO:0000256" key="1">
    <source>
        <dbReference type="ARBA" id="ARBA00008857"/>
    </source>
</evidence>
<evidence type="ECO:0000256" key="3">
    <source>
        <dbReference type="ARBA" id="ARBA00023125"/>
    </source>
</evidence>
<evidence type="ECO:0000256" key="2">
    <source>
        <dbReference type="ARBA" id="ARBA00022908"/>
    </source>
</evidence>
<dbReference type="GO" id="GO:0044826">
    <property type="term" value="P:viral genome integration into host DNA"/>
    <property type="evidence" value="ECO:0007669"/>
    <property type="project" value="UniProtKB-KW"/>
</dbReference>
<dbReference type="InterPro" id="IPR050808">
    <property type="entry name" value="Phage_Integrase"/>
</dbReference>
<dbReference type="InterPro" id="IPR002104">
    <property type="entry name" value="Integrase_catalytic"/>
</dbReference>
<dbReference type="GO" id="GO:0015074">
    <property type="term" value="P:DNA integration"/>
    <property type="evidence" value="ECO:0007669"/>
    <property type="project" value="UniProtKB-KW"/>
</dbReference>
<dbReference type="InterPro" id="IPR013762">
    <property type="entry name" value="Integrase-like_cat_sf"/>
</dbReference>
<dbReference type="GO" id="GO:0006310">
    <property type="term" value="P:DNA recombination"/>
    <property type="evidence" value="ECO:0007669"/>
    <property type="project" value="UniProtKB-KW"/>
</dbReference>
<evidence type="ECO:0000256" key="6">
    <source>
        <dbReference type="ARBA" id="ARBA00023296"/>
    </source>
</evidence>
<dbReference type="AlphaFoldDB" id="A0AA48RAB7"/>
<evidence type="ECO:0000313" key="9">
    <source>
        <dbReference type="EMBL" id="CAJ0879303.1"/>
    </source>
</evidence>
<protein>
    <recommendedName>
        <fullName evidence="8">Tyr recombinase domain-containing protein</fullName>
    </recommendedName>
</protein>
<sequence>MRHKAASDPLPPASSLLPDRSHKKGEVIRLPVTNARPTTRARLTKAAISKLTCPAGKSDVIYWDDDVKGLGLRVYRSERRVWVVQYRDAQGRTRRTPVGKADIIDPTMARKAARELLAKVAGGANPSVERRQAKRAARVADLIADYLTHVEEELRASSFDLTRRNLRKYAASLHGESVDGVDRGAIARLHRKLGEEAGRAQANRVLASLSAMWVWGLRSGLVSGNANPCAFVQKFGEATRERVLSAEELRLVWVCTGEGRDYHRIVRILILTACRRQEIGSLRWGEIDGHLLVIPAARMKAGRVHEVPLSHLAVAQLPERGGDEYAFGRGRTGFDGWGAAKLQLDARIEKLRGSPLAHWSLHDLRRTFSTMMHERDAAEPHIIEAVLAHAQRGVAGVYNRASYREAKRTALNEWAQIVSNIVGEAL</sequence>
<dbReference type="InterPro" id="IPR011010">
    <property type="entry name" value="DNA_brk_join_enz"/>
</dbReference>
<dbReference type="GO" id="GO:0003677">
    <property type="term" value="F:DNA binding"/>
    <property type="evidence" value="ECO:0007669"/>
    <property type="project" value="UniProtKB-KW"/>
</dbReference>
<dbReference type="InterPro" id="IPR038488">
    <property type="entry name" value="Integrase_DNA-bd_sf"/>
</dbReference>
<dbReference type="Gene3D" id="1.10.150.130">
    <property type="match status" value="1"/>
</dbReference>
<evidence type="ECO:0000259" key="8">
    <source>
        <dbReference type="PROSITE" id="PS51898"/>
    </source>
</evidence>
<dbReference type="PROSITE" id="PS51898">
    <property type="entry name" value="TYR_RECOMBINASE"/>
    <property type="match status" value="1"/>
</dbReference>
<proteinExistence type="inferred from homology"/>
<dbReference type="InterPro" id="IPR025166">
    <property type="entry name" value="Integrase_DNA_bind_dom"/>
</dbReference>